<sequence length="103" mass="12136">MHSYWKWVILPVYVFDIEFENSEIGHVTTVIKINGEYFLLDQHPPAMDLGTYYRDWSIYRKETHGETLLISNATVYEVWKSGKNVTIKEIDVLTAEDFKYKGV</sequence>
<dbReference type="AlphaFoldDB" id="A0A7C5P924"/>
<organism evidence="3">
    <name type="scientific">Thermococcus litoralis</name>
    <dbReference type="NCBI Taxonomy" id="2265"/>
    <lineage>
        <taxon>Archaea</taxon>
        <taxon>Methanobacteriati</taxon>
        <taxon>Methanobacteriota</taxon>
        <taxon>Thermococci</taxon>
        <taxon>Thermococcales</taxon>
        <taxon>Thermococcaceae</taxon>
        <taxon>Thermococcus</taxon>
    </lineage>
</organism>
<feature type="domain" description="Transglutaminase-like" evidence="2">
    <location>
        <begin position="9"/>
        <end position="76"/>
    </location>
</feature>
<reference evidence="3" key="1">
    <citation type="journal article" date="2020" name="mSystems">
        <title>Genome- and Community-Level Interaction Insights into Carbon Utilization and Element Cycling Functions of Hydrothermarchaeota in Hydrothermal Sediment.</title>
        <authorList>
            <person name="Zhou Z."/>
            <person name="Liu Y."/>
            <person name="Xu W."/>
            <person name="Pan J."/>
            <person name="Luo Z.H."/>
            <person name="Li M."/>
        </authorList>
    </citation>
    <scope>NUCLEOTIDE SEQUENCE [LARGE SCALE GENOMIC DNA]</scope>
    <source>
        <strain evidence="3">HyVt-93</strain>
    </source>
</reference>
<dbReference type="EMBL" id="DRTU01000057">
    <property type="protein sequence ID" value="HHI00092.1"/>
    <property type="molecule type" value="Genomic_DNA"/>
</dbReference>
<proteinExistence type="inferred from homology"/>
<name>A0A7C5P924_THELI</name>
<comment type="similarity">
    <text evidence="1">Belongs to the UPF0252 family.</text>
</comment>
<accession>A0A7C5P924</accession>
<comment type="caution">
    <text evidence="3">The sequence shown here is derived from an EMBL/GenBank/DDBJ whole genome shotgun (WGS) entry which is preliminary data.</text>
</comment>
<evidence type="ECO:0000256" key="1">
    <source>
        <dbReference type="ARBA" id="ARBA00007458"/>
    </source>
</evidence>
<evidence type="ECO:0000313" key="3">
    <source>
        <dbReference type="EMBL" id="HHI00092.1"/>
    </source>
</evidence>
<gene>
    <name evidence="3" type="ORF">ENL40_01225</name>
</gene>
<dbReference type="Pfam" id="PF04473">
    <property type="entry name" value="DUF553"/>
    <property type="match status" value="1"/>
</dbReference>
<dbReference type="InterPro" id="IPR007562">
    <property type="entry name" value="Transglutaminase-like_domain"/>
</dbReference>
<protein>
    <recommendedName>
        <fullName evidence="2">Transglutaminase-like domain-containing protein</fullName>
    </recommendedName>
</protein>
<dbReference type="Proteomes" id="UP000886217">
    <property type="component" value="Unassembled WGS sequence"/>
</dbReference>
<evidence type="ECO:0000259" key="2">
    <source>
        <dbReference type="Pfam" id="PF04473"/>
    </source>
</evidence>